<dbReference type="PROSITE" id="PS50943">
    <property type="entry name" value="HTH_CROC1"/>
    <property type="match status" value="1"/>
</dbReference>
<dbReference type="Pfam" id="PF01381">
    <property type="entry name" value="HTH_3"/>
    <property type="match status" value="1"/>
</dbReference>
<dbReference type="EMBL" id="JACHWU010000001">
    <property type="protein sequence ID" value="MBB3049837.1"/>
    <property type="molecule type" value="Genomic_DNA"/>
</dbReference>
<dbReference type="RefSeq" id="WP_246381313.1">
    <property type="nucleotide sequence ID" value="NZ_JACHWU010000001.1"/>
</dbReference>
<organism evidence="3 4">
    <name type="scientific">Prauserella isguenensis</name>
    <dbReference type="NCBI Taxonomy" id="1470180"/>
    <lineage>
        <taxon>Bacteria</taxon>
        <taxon>Bacillati</taxon>
        <taxon>Actinomycetota</taxon>
        <taxon>Actinomycetes</taxon>
        <taxon>Pseudonocardiales</taxon>
        <taxon>Pseudonocardiaceae</taxon>
        <taxon>Prauserella</taxon>
    </lineage>
</organism>
<dbReference type="NCBIfam" id="TIGR02607">
    <property type="entry name" value="antidote_HigA"/>
    <property type="match status" value="1"/>
</dbReference>
<dbReference type="InterPro" id="IPR001387">
    <property type="entry name" value="Cro/C1-type_HTH"/>
</dbReference>
<comment type="caution">
    <text evidence="3">The sequence shown here is derived from an EMBL/GenBank/DDBJ whole genome shotgun (WGS) entry which is preliminary data.</text>
</comment>
<evidence type="ECO:0000256" key="1">
    <source>
        <dbReference type="ARBA" id="ARBA00023125"/>
    </source>
</evidence>
<dbReference type="SUPFAM" id="SSF47413">
    <property type="entry name" value="lambda repressor-like DNA-binding domains"/>
    <property type="match status" value="1"/>
</dbReference>
<dbReference type="Proteomes" id="UP000550714">
    <property type="component" value="Unassembled WGS sequence"/>
</dbReference>
<accession>A0A839RZB8</accession>
<dbReference type="SMART" id="SM00530">
    <property type="entry name" value="HTH_XRE"/>
    <property type="match status" value="1"/>
</dbReference>
<keyword evidence="1" id="KW-0238">DNA-binding</keyword>
<feature type="domain" description="HTH cro/C1-type" evidence="2">
    <location>
        <begin position="31"/>
        <end position="71"/>
    </location>
</feature>
<dbReference type="GO" id="GO:0003677">
    <property type="term" value="F:DNA binding"/>
    <property type="evidence" value="ECO:0007669"/>
    <property type="project" value="UniProtKB-KW"/>
</dbReference>
<dbReference type="PANTHER" id="PTHR36924:SF1">
    <property type="entry name" value="ANTITOXIN HIGA-1"/>
    <property type="match status" value="1"/>
</dbReference>
<evidence type="ECO:0000259" key="2">
    <source>
        <dbReference type="PROSITE" id="PS50943"/>
    </source>
</evidence>
<dbReference type="Gene3D" id="1.10.260.40">
    <property type="entry name" value="lambda repressor-like DNA-binding domains"/>
    <property type="match status" value="1"/>
</dbReference>
<keyword evidence="4" id="KW-1185">Reference proteome</keyword>
<gene>
    <name evidence="3" type="ORF">FHS23_000832</name>
</gene>
<dbReference type="AlphaFoldDB" id="A0A839RZB8"/>
<sequence>MTSTPTMPPVHPGEILKEEFLDPMDITPYRLAKAIGVDQTRLSQIIAGRRAITADTGLRLARFFNMSEGFWTGLQELYDRETARDALGDKLEHIHPISA</sequence>
<name>A0A839RZB8_9PSEU</name>
<protein>
    <submittedName>
        <fullName evidence="3">Addiction module HigA family antidote</fullName>
    </submittedName>
</protein>
<dbReference type="CDD" id="cd00093">
    <property type="entry name" value="HTH_XRE"/>
    <property type="match status" value="1"/>
</dbReference>
<dbReference type="PANTHER" id="PTHR36924">
    <property type="entry name" value="ANTITOXIN HIGA-1"/>
    <property type="match status" value="1"/>
</dbReference>
<dbReference type="InterPro" id="IPR010982">
    <property type="entry name" value="Lambda_DNA-bd_dom_sf"/>
</dbReference>
<evidence type="ECO:0000313" key="3">
    <source>
        <dbReference type="EMBL" id="MBB3049837.1"/>
    </source>
</evidence>
<proteinExistence type="predicted"/>
<reference evidence="3 4" key="1">
    <citation type="submission" date="2020-08" db="EMBL/GenBank/DDBJ databases">
        <title>Genomic Encyclopedia of Type Strains, Phase III (KMG-III): the genomes of soil and plant-associated and newly described type strains.</title>
        <authorList>
            <person name="Whitman W."/>
        </authorList>
    </citation>
    <scope>NUCLEOTIDE SEQUENCE [LARGE SCALE GENOMIC DNA]</scope>
    <source>
        <strain evidence="3 4">CECT 8577</strain>
    </source>
</reference>
<dbReference type="InterPro" id="IPR013430">
    <property type="entry name" value="Toxin_antidote_HigA"/>
</dbReference>
<evidence type="ECO:0000313" key="4">
    <source>
        <dbReference type="Proteomes" id="UP000550714"/>
    </source>
</evidence>